<evidence type="ECO:0000313" key="2">
    <source>
        <dbReference type="Proteomes" id="UP001408789"/>
    </source>
</evidence>
<proteinExistence type="predicted"/>
<dbReference type="Proteomes" id="UP001408789">
    <property type="component" value="Unassembled WGS sequence"/>
</dbReference>
<accession>A0AAP0C4S2</accession>
<dbReference type="EMBL" id="JBCNJP010008868">
    <property type="protein sequence ID" value="KAK9049026.1"/>
    <property type="molecule type" value="Genomic_DNA"/>
</dbReference>
<comment type="caution">
    <text evidence="1">The sequence shown here is derived from an EMBL/GenBank/DDBJ whole genome shotgun (WGS) entry which is preliminary data.</text>
</comment>
<evidence type="ECO:0000313" key="1">
    <source>
        <dbReference type="EMBL" id="KAK9049026.1"/>
    </source>
</evidence>
<name>A0AAP0C4S2_9ASTR</name>
<protein>
    <submittedName>
        <fullName evidence="1">Uncharacterized protein</fullName>
    </submittedName>
</protein>
<gene>
    <name evidence="1" type="ORF">SSX86_032007</name>
</gene>
<reference evidence="1 2" key="1">
    <citation type="submission" date="2024-04" db="EMBL/GenBank/DDBJ databases">
        <title>The reference genome of an endangered Asteraceae, Deinandra increscens subsp. villosa, native to the Central Coast of California.</title>
        <authorList>
            <person name="Guilliams M."/>
            <person name="Hasenstab-Lehman K."/>
            <person name="Meyer R."/>
            <person name="Mcevoy S."/>
        </authorList>
    </citation>
    <scope>NUCLEOTIDE SEQUENCE [LARGE SCALE GENOMIC DNA]</scope>
    <source>
        <tissue evidence="1">Leaf</tissue>
    </source>
</reference>
<dbReference type="AlphaFoldDB" id="A0AAP0C4S2"/>
<sequence length="108" mass="11994">MWSIGHPNRWRFRSRTINHNSNLLGTIRSQSFRRVQSALSFLSWNLPLPPDAFDVVSSIYAAEAGDGGDDAAALTGSDSRKQVVDDSSLVSWFVNRFGRFILAFGSNC</sequence>
<keyword evidence="2" id="KW-1185">Reference proteome</keyword>
<organism evidence="1 2">
    <name type="scientific">Deinandra increscens subsp. villosa</name>
    <dbReference type="NCBI Taxonomy" id="3103831"/>
    <lineage>
        <taxon>Eukaryota</taxon>
        <taxon>Viridiplantae</taxon>
        <taxon>Streptophyta</taxon>
        <taxon>Embryophyta</taxon>
        <taxon>Tracheophyta</taxon>
        <taxon>Spermatophyta</taxon>
        <taxon>Magnoliopsida</taxon>
        <taxon>eudicotyledons</taxon>
        <taxon>Gunneridae</taxon>
        <taxon>Pentapetalae</taxon>
        <taxon>asterids</taxon>
        <taxon>campanulids</taxon>
        <taxon>Asterales</taxon>
        <taxon>Asteraceae</taxon>
        <taxon>Asteroideae</taxon>
        <taxon>Heliantheae alliance</taxon>
        <taxon>Madieae</taxon>
        <taxon>Madiinae</taxon>
        <taxon>Deinandra</taxon>
    </lineage>
</organism>